<dbReference type="AlphaFoldDB" id="A0A2T2P9G6"/>
<dbReference type="EMBL" id="KZ678128">
    <property type="protein sequence ID" value="PSN74304.1"/>
    <property type="molecule type" value="Genomic_DNA"/>
</dbReference>
<evidence type="ECO:0008006" key="4">
    <source>
        <dbReference type="Google" id="ProtNLM"/>
    </source>
</evidence>
<dbReference type="Gene3D" id="3.10.450.50">
    <property type="match status" value="1"/>
</dbReference>
<feature type="signal peptide" evidence="1">
    <location>
        <begin position="1"/>
        <end position="18"/>
    </location>
</feature>
<keyword evidence="1" id="KW-0732">Signal</keyword>
<sequence length="161" mass="17901">MRFALLASALLAPVGILAAPTAGSIDGTSALALEQRQASPPRPEPCVRQTPEPCENITAARHAEFAQAFIYDQNITKAFEFIAEDYINHNPAAENGFDSAWNILSPFWGTQEITPFRHTFISPQGWVNYNTTGFGEVVDRFRWEGGCIAEHWDQGEQYPTQ</sequence>
<keyword evidence="3" id="KW-1185">Reference proteome</keyword>
<evidence type="ECO:0000256" key="1">
    <source>
        <dbReference type="SAM" id="SignalP"/>
    </source>
</evidence>
<protein>
    <recommendedName>
        <fullName evidence="4">SnoaL-like domain-containing protein</fullName>
    </recommendedName>
</protein>
<name>A0A2T2P9G6_CORCC</name>
<evidence type="ECO:0000313" key="3">
    <source>
        <dbReference type="Proteomes" id="UP000240883"/>
    </source>
</evidence>
<organism evidence="2 3">
    <name type="scientific">Corynespora cassiicola Philippines</name>
    <dbReference type="NCBI Taxonomy" id="1448308"/>
    <lineage>
        <taxon>Eukaryota</taxon>
        <taxon>Fungi</taxon>
        <taxon>Dikarya</taxon>
        <taxon>Ascomycota</taxon>
        <taxon>Pezizomycotina</taxon>
        <taxon>Dothideomycetes</taxon>
        <taxon>Pleosporomycetidae</taxon>
        <taxon>Pleosporales</taxon>
        <taxon>Corynesporascaceae</taxon>
        <taxon>Corynespora</taxon>
    </lineage>
</organism>
<proteinExistence type="predicted"/>
<gene>
    <name evidence="2" type="ORF">BS50DRAFT_627642</name>
</gene>
<reference evidence="2 3" key="1">
    <citation type="journal article" date="2018" name="Front. Microbiol.">
        <title>Genome-Wide Analysis of Corynespora cassiicola Leaf Fall Disease Putative Effectors.</title>
        <authorList>
            <person name="Lopez D."/>
            <person name="Ribeiro S."/>
            <person name="Label P."/>
            <person name="Fumanal B."/>
            <person name="Venisse J.S."/>
            <person name="Kohler A."/>
            <person name="de Oliveira R.R."/>
            <person name="Labutti K."/>
            <person name="Lipzen A."/>
            <person name="Lail K."/>
            <person name="Bauer D."/>
            <person name="Ohm R.A."/>
            <person name="Barry K.W."/>
            <person name="Spatafora J."/>
            <person name="Grigoriev I.V."/>
            <person name="Martin F.M."/>
            <person name="Pujade-Renaud V."/>
        </authorList>
    </citation>
    <scope>NUCLEOTIDE SEQUENCE [LARGE SCALE GENOMIC DNA]</scope>
    <source>
        <strain evidence="2 3">Philippines</strain>
    </source>
</reference>
<dbReference type="InterPro" id="IPR032710">
    <property type="entry name" value="NTF2-like_dom_sf"/>
</dbReference>
<dbReference type="OrthoDB" id="2820488at2759"/>
<evidence type="ECO:0000313" key="2">
    <source>
        <dbReference type="EMBL" id="PSN74304.1"/>
    </source>
</evidence>
<dbReference type="SUPFAM" id="SSF54427">
    <property type="entry name" value="NTF2-like"/>
    <property type="match status" value="1"/>
</dbReference>
<dbReference type="Proteomes" id="UP000240883">
    <property type="component" value="Unassembled WGS sequence"/>
</dbReference>
<accession>A0A2T2P9G6</accession>
<feature type="chain" id="PRO_5015461623" description="SnoaL-like domain-containing protein" evidence="1">
    <location>
        <begin position="19"/>
        <end position="161"/>
    </location>
</feature>